<dbReference type="GO" id="GO:0008202">
    <property type="term" value="P:steroid metabolic process"/>
    <property type="evidence" value="ECO:0007669"/>
    <property type="project" value="UniProtKB-ARBA"/>
</dbReference>
<protein>
    <recommendedName>
        <fullName evidence="5">FAD-dependent oxidoreductase 2 FAD-binding domain-containing protein</fullName>
    </recommendedName>
</protein>
<feature type="domain" description="FAD-dependent oxidoreductase 2 FAD-binding" evidence="5">
    <location>
        <begin position="90"/>
        <end position="548"/>
    </location>
</feature>
<dbReference type="InterPro" id="IPR036188">
    <property type="entry name" value="FAD/NAD-bd_sf"/>
</dbReference>
<comment type="caution">
    <text evidence="6">The sequence shown here is derived from an EMBL/GenBank/DDBJ whole genome shotgun (WGS) entry which is preliminary data.</text>
</comment>
<dbReference type="PROSITE" id="PS51318">
    <property type="entry name" value="TAT"/>
    <property type="match status" value="1"/>
</dbReference>
<dbReference type="Gene3D" id="3.50.50.60">
    <property type="entry name" value="FAD/NAD(P)-binding domain"/>
    <property type="match status" value="1"/>
</dbReference>
<keyword evidence="4" id="KW-0560">Oxidoreductase</keyword>
<evidence type="ECO:0000313" key="7">
    <source>
        <dbReference type="Proteomes" id="UP000269591"/>
    </source>
</evidence>
<dbReference type="SUPFAM" id="SSF56425">
    <property type="entry name" value="Succinate dehydrogenase/fumarate reductase flavoprotein, catalytic domain"/>
    <property type="match status" value="1"/>
</dbReference>
<name>A0A3N0B1G1_9ACTN</name>
<sequence length="568" mass="60158">MMLSEIRANTLRLAKQWQVRLSNISTREENMTTPMNVSRRNFLVGAGTLAAIGTAAGLMSCTPSSSVEEASEQSNTGTALKNAEETKECDILVVGLGASGLMAAYGAASKGANVIAIDTASDMSGVTNVRTSGAWCVGSSLQKASSGDQLTIQEAMDHINDGTNYQSNQKTLRAIFGASGRAIDILVDNGMDFRTDFDVTGDAANISTRGVHWYNLTGTDRAAVFQNVVDGAGVECLFGTTAENIILEDGKITGIQCDQGGTVLDIKAKAVIMCSGGFLGNEQMVAEKFAGAKIVVMGNEACVGTGINMSIAAGAQIGKCFSISMNEYGGANDLATPTYAFRPGTGSNDAMRLTVFGTLMVDAEGDRFINEGFVCERCMFAAEPFVREKYHYAIADSALMSRYASEPASNFFGDERMKSMFAETVMSDILDQFDKAVNEGWAFKADTIAELAEHFGLTNLEQTVSDYNTACEAGVDETFFKDAKYLNPIEKGPFYIVQSQPAGWLSLGGIKTNANCQALDADGKPIEGLYVAGVDADLFTSPYYQMASANGFCLASGLIAGESASASI</sequence>
<dbReference type="InterPro" id="IPR050315">
    <property type="entry name" value="FAD-oxidoreductase_2"/>
</dbReference>
<evidence type="ECO:0000313" key="6">
    <source>
        <dbReference type="EMBL" id="RNL40788.1"/>
    </source>
</evidence>
<dbReference type="PRINTS" id="PR00411">
    <property type="entry name" value="PNDRDTASEI"/>
</dbReference>
<comment type="cofactor">
    <cofactor evidence="1">
        <name>FAD</name>
        <dbReference type="ChEBI" id="CHEBI:57692"/>
    </cofactor>
</comment>
<dbReference type="SUPFAM" id="SSF51905">
    <property type="entry name" value="FAD/NAD(P)-binding domain"/>
    <property type="match status" value="1"/>
</dbReference>
<dbReference type="InterPro" id="IPR006311">
    <property type="entry name" value="TAT_signal"/>
</dbReference>
<dbReference type="PANTHER" id="PTHR43400">
    <property type="entry name" value="FUMARATE REDUCTASE"/>
    <property type="match status" value="1"/>
</dbReference>
<evidence type="ECO:0000259" key="5">
    <source>
        <dbReference type="Pfam" id="PF00890"/>
    </source>
</evidence>
<keyword evidence="3" id="KW-0274">FAD</keyword>
<evidence type="ECO:0000256" key="3">
    <source>
        <dbReference type="ARBA" id="ARBA00022827"/>
    </source>
</evidence>
<proteinExistence type="predicted"/>
<dbReference type="Pfam" id="PF00890">
    <property type="entry name" value="FAD_binding_2"/>
    <property type="match status" value="1"/>
</dbReference>
<dbReference type="GO" id="GO:0033765">
    <property type="term" value="F:steroid dehydrogenase activity, acting on the CH-CH group of donors"/>
    <property type="evidence" value="ECO:0007669"/>
    <property type="project" value="UniProtKB-ARBA"/>
</dbReference>
<dbReference type="InterPro" id="IPR003953">
    <property type="entry name" value="FAD-dep_OxRdtase_2_FAD-bd"/>
</dbReference>
<evidence type="ECO:0000256" key="4">
    <source>
        <dbReference type="ARBA" id="ARBA00023002"/>
    </source>
</evidence>
<reference evidence="7" key="1">
    <citation type="submission" date="2018-05" db="EMBL/GenBank/DDBJ databases">
        <title>Genome Sequencing of selected type strains of the family Eggerthellaceae.</title>
        <authorList>
            <person name="Danylec N."/>
            <person name="Stoll D.A."/>
            <person name="Doetsch A."/>
            <person name="Huch M."/>
        </authorList>
    </citation>
    <scope>NUCLEOTIDE SEQUENCE [LARGE SCALE GENOMIC DNA]</scope>
    <source>
        <strain evidence="7">DSM 24851</strain>
    </source>
</reference>
<dbReference type="AlphaFoldDB" id="A0A3N0B1G1"/>
<dbReference type="InterPro" id="IPR027477">
    <property type="entry name" value="Succ_DH/fumarate_Rdtase_cat_sf"/>
</dbReference>
<keyword evidence="7" id="KW-1185">Reference proteome</keyword>
<dbReference type="EMBL" id="QIBX01000004">
    <property type="protein sequence ID" value="RNL40788.1"/>
    <property type="molecule type" value="Genomic_DNA"/>
</dbReference>
<evidence type="ECO:0000256" key="1">
    <source>
        <dbReference type="ARBA" id="ARBA00001974"/>
    </source>
</evidence>
<dbReference type="PANTHER" id="PTHR43400:SF10">
    <property type="entry name" value="3-OXOSTEROID 1-DEHYDROGENASE"/>
    <property type="match status" value="1"/>
</dbReference>
<dbReference type="Gene3D" id="3.90.700.10">
    <property type="entry name" value="Succinate dehydrogenase/fumarate reductase flavoprotein, catalytic domain"/>
    <property type="match status" value="1"/>
</dbReference>
<dbReference type="Proteomes" id="UP000269591">
    <property type="component" value="Unassembled WGS sequence"/>
</dbReference>
<accession>A0A3N0B1G1</accession>
<gene>
    <name evidence="6" type="ORF">DMP06_03695</name>
</gene>
<keyword evidence="2" id="KW-0285">Flavoprotein</keyword>
<organism evidence="6 7">
    <name type="scientific">Slackia equolifaciens</name>
    <dbReference type="NCBI Taxonomy" id="498718"/>
    <lineage>
        <taxon>Bacteria</taxon>
        <taxon>Bacillati</taxon>
        <taxon>Actinomycetota</taxon>
        <taxon>Coriobacteriia</taxon>
        <taxon>Eggerthellales</taxon>
        <taxon>Eggerthellaceae</taxon>
        <taxon>Slackia</taxon>
    </lineage>
</organism>
<evidence type="ECO:0000256" key="2">
    <source>
        <dbReference type="ARBA" id="ARBA00022630"/>
    </source>
</evidence>